<keyword evidence="7" id="KW-1185">Reference proteome</keyword>
<dbReference type="PANTHER" id="PTHR30055">
    <property type="entry name" value="HTH-TYPE TRANSCRIPTIONAL REGULATOR RUTR"/>
    <property type="match status" value="1"/>
</dbReference>
<dbReference type="RefSeq" id="WP_344422073.1">
    <property type="nucleotide sequence ID" value="NZ_BAAAQK010000019.1"/>
</dbReference>
<proteinExistence type="predicted"/>
<evidence type="ECO:0000313" key="6">
    <source>
        <dbReference type="EMBL" id="GAA1864396.1"/>
    </source>
</evidence>
<dbReference type="InterPro" id="IPR009057">
    <property type="entry name" value="Homeodomain-like_sf"/>
</dbReference>
<feature type="domain" description="HTH tetR-type" evidence="5">
    <location>
        <begin position="11"/>
        <end position="71"/>
    </location>
</feature>
<gene>
    <name evidence="6" type="ORF">GCM10009836_50930</name>
</gene>
<evidence type="ECO:0000256" key="1">
    <source>
        <dbReference type="ARBA" id="ARBA00023015"/>
    </source>
</evidence>
<keyword evidence="1" id="KW-0805">Transcription regulation</keyword>
<dbReference type="SUPFAM" id="SSF46689">
    <property type="entry name" value="Homeodomain-like"/>
    <property type="match status" value="1"/>
</dbReference>
<dbReference type="EMBL" id="BAAAQK010000019">
    <property type="protein sequence ID" value="GAA1864396.1"/>
    <property type="molecule type" value="Genomic_DNA"/>
</dbReference>
<evidence type="ECO:0000259" key="5">
    <source>
        <dbReference type="PROSITE" id="PS50977"/>
    </source>
</evidence>
<organism evidence="6 7">
    <name type="scientific">Pseudonocardia ailaonensis</name>
    <dbReference type="NCBI Taxonomy" id="367279"/>
    <lineage>
        <taxon>Bacteria</taxon>
        <taxon>Bacillati</taxon>
        <taxon>Actinomycetota</taxon>
        <taxon>Actinomycetes</taxon>
        <taxon>Pseudonocardiales</taxon>
        <taxon>Pseudonocardiaceae</taxon>
        <taxon>Pseudonocardia</taxon>
    </lineage>
</organism>
<keyword evidence="2 4" id="KW-0238">DNA-binding</keyword>
<dbReference type="PANTHER" id="PTHR30055:SF234">
    <property type="entry name" value="HTH-TYPE TRANSCRIPTIONAL REGULATOR BETI"/>
    <property type="match status" value="1"/>
</dbReference>
<comment type="caution">
    <text evidence="6">The sequence shown here is derived from an EMBL/GenBank/DDBJ whole genome shotgun (WGS) entry which is preliminary data.</text>
</comment>
<protein>
    <submittedName>
        <fullName evidence="6">TetR family transcriptional regulator</fullName>
    </submittedName>
</protein>
<dbReference type="InterPro" id="IPR041583">
    <property type="entry name" value="TetR_C_31"/>
</dbReference>
<evidence type="ECO:0000256" key="2">
    <source>
        <dbReference type="ARBA" id="ARBA00023125"/>
    </source>
</evidence>
<dbReference type="InterPro" id="IPR001647">
    <property type="entry name" value="HTH_TetR"/>
</dbReference>
<name>A0ABN2NEQ8_9PSEU</name>
<keyword evidence="3" id="KW-0804">Transcription</keyword>
<dbReference type="Proteomes" id="UP001500449">
    <property type="component" value="Unassembled WGS sequence"/>
</dbReference>
<evidence type="ECO:0000313" key="7">
    <source>
        <dbReference type="Proteomes" id="UP001500449"/>
    </source>
</evidence>
<dbReference type="Pfam" id="PF00440">
    <property type="entry name" value="TetR_N"/>
    <property type="match status" value="1"/>
</dbReference>
<evidence type="ECO:0000256" key="3">
    <source>
        <dbReference type="ARBA" id="ARBA00023163"/>
    </source>
</evidence>
<evidence type="ECO:0000256" key="4">
    <source>
        <dbReference type="PROSITE-ProRule" id="PRU00335"/>
    </source>
</evidence>
<accession>A0ABN2NEQ8</accession>
<dbReference type="Gene3D" id="1.10.357.10">
    <property type="entry name" value="Tetracycline Repressor, domain 2"/>
    <property type="match status" value="1"/>
</dbReference>
<dbReference type="Pfam" id="PF17940">
    <property type="entry name" value="TetR_C_31"/>
    <property type="match status" value="1"/>
</dbReference>
<sequence length="173" mass="18264">MPPDGRRAKGDARRRLLLDATLRLVGRDGIAAVTQRAVAAEADVPSSAVLYYFDSVDALLVATLVEVNDRYLADLAAARSLAGLAERVAACDREQAVAEFDLYLLAARRPDLRAELVRWDDGVDAAAARLAPGREELFAAALNGLYLRAASSGLDVDSATRVLEATGPGSSPG</sequence>
<reference evidence="6 7" key="1">
    <citation type="journal article" date="2019" name="Int. J. Syst. Evol. Microbiol.">
        <title>The Global Catalogue of Microorganisms (GCM) 10K type strain sequencing project: providing services to taxonomists for standard genome sequencing and annotation.</title>
        <authorList>
            <consortium name="The Broad Institute Genomics Platform"/>
            <consortium name="The Broad Institute Genome Sequencing Center for Infectious Disease"/>
            <person name="Wu L."/>
            <person name="Ma J."/>
        </authorList>
    </citation>
    <scope>NUCLEOTIDE SEQUENCE [LARGE SCALE GENOMIC DNA]</scope>
    <source>
        <strain evidence="6 7">JCM 16009</strain>
    </source>
</reference>
<dbReference type="InterPro" id="IPR050109">
    <property type="entry name" value="HTH-type_TetR-like_transc_reg"/>
</dbReference>
<dbReference type="PROSITE" id="PS50977">
    <property type="entry name" value="HTH_TETR_2"/>
    <property type="match status" value="1"/>
</dbReference>
<feature type="DNA-binding region" description="H-T-H motif" evidence="4">
    <location>
        <begin position="34"/>
        <end position="53"/>
    </location>
</feature>